<dbReference type="PANTHER" id="PTHR37299">
    <property type="entry name" value="TRANSCRIPTIONAL REGULATOR-RELATED"/>
    <property type="match status" value="1"/>
</dbReference>
<dbReference type="Pfam" id="PF04397">
    <property type="entry name" value="LytTR"/>
    <property type="match status" value="1"/>
</dbReference>
<evidence type="ECO:0000259" key="2">
    <source>
        <dbReference type="PROSITE" id="PS50930"/>
    </source>
</evidence>
<protein>
    <recommendedName>
        <fullName evidence="2">HTH LytTR-type domain-containing protein</fullName>
    </recommendedName>
</protein>
<dbReference type="InterPro" id="IPR046947">
    <property type="entry name" value="LytR-like"/>
</dbReference>
<organism evidence="3 4">
    <name type="scientific">Winogradskyella haliclonae</name>
    <dbReference type="NCBI Taxonomy" id="2048558"/>
    <lineage>
        <taxon>Bacteria</taxon>
        <taxon>Pseudomonadati</taxon>
        <taxon>Bacteroidota</taxon>
        <taxon>Flavobacteriia</taxon>
        <taxon>Flavobacteriales</taxon>
        <taxon>Flavobacteriaceae</taxon>
        <taxon>Winogradskyella</taxon>
    </lineage>
</organism>
<dbReference type="Gene3D" id="2.40.50.1020">
    <property type="entry name" value="LytTr DNA-binding domain"/>
    <property type="match status" value="1"/>
</dbReference>
<name>A0ABQ2BV91_9FLAO</name>
<feature type="transmembrane region" description="Helical" evidence="1">
    <location>
        <begin position="187"/>
        <end position="210"/>
    </location>
</feature>
<accession>A0ABQ2BV91</accession>
<dbReference type="Proteomes" id="UP000624701">
    <property type="component" value="Unassembled WGS sequence"/>
</dbReference>
<keyword evidence="4" id="KW-1185">Reference proteome</keyword>
<dbReference type="SMART" id="SM00850">
    <property type="entry name" value="LytTR"/>
    <property type="match status" value="1"/>
</dbReference>
<dbReference type="InterPro" id="IPR007492">
    <property type="entry name" value="LytTR_DNA-bd_dom"/>
</dbReference>
<feature type="domain" description="HTH LytTR-type" evidence="2">
    <location>
        <begin position="264"/>
        <end position="370"/>
    </location>
</feature>
<evidence type="ECO:0000313" key="3">
    <source>
        <dbReference type="EMBL" id="GGI56419.1"/>
    </source>
</evidence>
<gene>
    <name evidence="3" type="ORF">GCM10011444_07280</name>
</gene>
<dbReference type="EMBL" id="BMDQ01000001">
    <property type="protein sequence ID" value="GGI56419.1"/>
    <property type="molecule type" value="Genomic_DNA"/>
</dbReference>
<keyword evidence="1" id="KW-1133">Transmembrane helix</keyword>
<comment type="caution">
    <text evidence="3">The sequence shown here is derived from an EMBL/GenBank/DDBJ whole genome shotgun (WGS) entry which is preliminary data.</text>
</comment>
<keyword evidence="1" id="KW-0472">Membrane</keyword>
<reference evidence="4" key="1">
    <citation type="journal article" date="2019" name="Int. J. Syst. Evol. Microbiol.">
        <title>The Global Catalogue of Microorganisms (GCM) 10K type strain sequencing project: providing services to taxonomists for standard genome sequencing and annotation.</title>
        <authorList>
            <consortium name="The Broad Institute Genomics Platform"/>
            <consortium name="The Broad Institute Genome Sequencing Center for Infectious Disease"/>
            <person name="Wu L."/>
            <person name="Ma J."/>
        </authorList>
    </citation>
    <scope>NUCLEOTIDE SEQUENCE [LARGE SCALE GENOMIC DNA]</scope>
    <source>
        <strain evidence="4">CCM 8681</strain>
    </source>
</reference>
<dbReference type="Gene3D" id="3.30.450.20">
    <property type="entry name" value="PAS domain"/>
    <property type="match status" value="1"/>
</dbReference>
<evidence type="ECO:0000313" key="4">
    <source>
        <dbReference type="Proteomes" id="UP000624701"/>
    </source>
</evidence>
<sequence>MSMRKDKLYLLTFLSLSLVFLIISSVAIRYFVNEAAEKVLETQLEFSQREAKQVAMLIGNQLENGMSKEVSIKSIQQSIENSNLDAGFVSVFNWSGDIVCHPDVKQLGQSISNKESFISSVSDKVTSQDLYKLLQKREDIDDTPSLKNNQDSEVIFIYPVANSDWIVGAHANTFKVSQQIKKIRSNFQIILLVMGFLFILSSVLIVRLIGSKYEKKLEIKNEKLSDEIINLSKLNSALDTYQQQVSDRSLLNEDVDSSTKKRILTYVRNELVSVSTEDIAYIYTDMGITYVLCSDGKRSTSNSSLDELYTNLDNTYFFRANRQFIIAISSIDKIVKYGNNQLKILINPSSEVDIIISKNKAAEFKKWLNL</sequence>
<proteinExistence type="predicted"/>
<dbReference type="PANTHER" id="PTHR37299:SF1">
    <property type="entry name" value="STAGE 0 SPORULATION PROTEIN A HOMOLOG"/>
    <property type="match status" value="1"/>
</dbReference>
<keyword evidence="1" id="KW-0812">Transmembrane</keyword>
<dbReference type="PROSITE" id="PS50930">
    <property type="entry name" value="HTH_LYTTR"/>
    <property type="match status" value="1"/>
</dbReference>
<evidence type="ECO:0000256" key="1">
    <source>
        <dbReference type="SAM" id="Phobius"/>
    </source>
</evidence>